<reference evidence="1 2" key="1">
    <citation type="submission" date="2017-07" db="EMBL/GenBank/DDBJ databases">
        <title>Fictibacillus sp. nov. GDSW-R2A3 Genome sequencing and assembly.</title>
        <authorList>
            <person name="Mayilraj S."/>
        </authorList>
    </citation>
    <scope>NUCLEOTIDE SEQUENCE [LARGE SCALE GENOMIC DNA]</scope>
    <source>
        <strain evidence="1 2">GDSW-R2A3</strain>
    </source>
</reference>
<keyword evidence="2" id="KW-1185">Reference proteome</keyword>
<evidence type="ECO:0008006" key="3">
    <source>
        <dbReference type="Google" id="ProtNLM"/>
    </source>
</evidence>
<dbReference type="Pfam" id="PF09388">
    <property type="entry name" value="SpoOE-like"/>
    <property type="match status" value="1"/>
</dbReference>
<dbReference type="InterPro" id="IPR036638">
    <property type="entry name" value="HLH_DNA-bd_sf"/>
</dbReference>
<dbReference type="InterPro" id="IPR037208">
    <property type="entry name" value="Spo0E-like_sf"/>
</dbReference>
<dbReference type="GO" id="GO:0046983">
    <property type="term" value="F:protein dimerization activity"/>
    <property type="evidence" value="ECO:0007669"/>
    <property type="project" value="InterPro"/>
</dbReference>
<dbReference type="AlphaFoldDB" id="A0A235F661"/>
<comment type="caution">
    <text evidence="1">The sequence shown here is derived from an EMBL/GenBank/DDBJ whole genome shotgun (WGS) entry which is preliminary data.</text>
</comment>
<protein>
    <recommendedName>
        <fullName evidence="3">Spo0E family sporulation regulatory protein-aspartic acid phosphatase</fullName>
    </recommendedName>
</protein>
<sequence>MEMTNKKTISLEISKEKHKLAVCVENTGLNSNETIKQSQKLDMLITKCQKLKIGEKMK</sequence>
<evidence type="ECO:0000313" key="2">
    <source>
        <dbReference type="Proteomes" id="UP000215059"/>
    </source>
</evidence>
<dbReference type="SUPFAM" id="SSF140500">
    <property type="entry name" value="BAS1536-like"/>
    <property type="match status" value="1"/>
</dbReference>
<proteinExistence type="predicted"/>
<accession>A0A235F661</accession>
<dbReference type="InterPro" id="IPR018540">
    <property type="entry name" value="Spo0E-like"/>
</dbReference>
<dbReference type="OrthoDB" id="2933402at2"/>
<organism evidence="1 2">
    <name type="scientific">Fictibacillus aquaticus</name>
    <dbReference type="NCBI Taxonomy" id="2021314"/>
    <lineage>
        <taxon>Bacteria</taxon>
        <taxon>Bacillati</taxon>
        <taxon>Bacillota</taxon>
        <taxon>Bacilli</taxon>
        <taxon>Bacillales</taxon>
        <taxon>Fictibacillaceae</taxon>
        <taxon>Fictibacillus</taxon>
    </lineage>
</organism>
<dbReference type="Proteomes" id="UP000215059">
    <property type="component" value="Unassembled WGS sequence"/>
</dbReference>
<dbReference type="GO" id="GO:0043937">
    <property type="term" value="P:regulation of sporulation"/>
    <property type="evidence" value="ECO:0007669"/>
    <property type="project" value="InterPro"/>
</dbReference>
<gene>
    <name evidence="1" type="ORF">CGZ90_18765</name>
</gene>
<dbReference type="EMBL" id="NOII01000030">
    <property type="protein sequence ID" value="OYD56205.1"/>
    <property type="molecule type" value="Genomic_DNA"/>
</dbReference>
<evidence type="ECO:0000313" key="1">
    <source>
        <dbReference type="EMBL" id="OYD56205.1"/>
    </source>
</evidence>
<dbReference type="Gene3D" id="4.10.280.10">
    <property type="entry name" value="Helix-loop-helix DNA-binding domain"/>
    <property type="match status" value="1"/>
</dbReference>
<name>A0A235F661_9BACL</name>